<dbReference type="AlphaFoldDB" id="A0A815NTP3"/>
<protein>
    <submittedName>
        <fullName evidence="4">Uncharacterized protein</fullName>
    </submittedName>
</protein>
<evidence type="ECO:0000313" key="6">
    <source>
        <dbReference type="Proteomes" id="UP000663852"/>
    </source>
</evidence>
<gene>
    <name evidence="4" type="ORF">EDS130_LOCUS38734</name>
    <name evidence="3" type="ORF">XAT740_LOCUS27730</name>
</gene>
<proteinExistence type="predicted"/>
<evidence type="ECO:0000313" key="3">
    <source>
        <dbReference type="EMBL" id="CAF1279381.1"/>
    </source>
</evidence>
<dbReference type="OrthoDB" id="10010683at2759"/>
<keyword evidence="2" id="KW-0732">Signal</keyword>
<reference evidence="4" key="1">
    <citation type="submission" date="2021-02" db="EMBL/GenBank/DDBJ databases">
        <authorList>
            <person name="Nowell W R."/>
        </authorList>
    </citation>
    <scope>NUCLEOTIDE SEQUENCE</scope>
</reference>
<dbReference type="Proteomes" id="UP000663852">
    <property type="component" value="Unassembled WGS sequence"/>
</dbReference>
<feature type="transmembrane region" description="Helical" evidence="1">
    <location>
        <begin position="84"/>
        <end position="106"/>
    </location>
</feature>
<evidence type="ECO:0000256" key="1">
    <source>
        <dbReference type="SAM" id="Phobius"/>
    </source>
</evidence>
<evidence type="ECO:0000313" key="5">
    <source>
        <dbReference type="Proteomes" id="UP000663828"/>
    </source>
</evidence>
<keyword evidence="1" id="KW-0472">Membrane</keyword>
<evidence type="ECO:0000313" key="4">
    <source>
        <dbReference type="EMBL" id="CAF1439024.1"/>
    </source>
</evidence>
<feature type="signal peptide" evidence="2">
    <location>
        <begin position="1"/>
        <end position="25"/>
    </location>
</feature>
<evidence type="ECO:0000256" key="2">
    <source>
        <dbReference type="SAM" id="SignalP"/>
    </source>
</evidence>
<accession>A0A815NTP3</accession>
<feature type="chain" id="PRO_5036228409" evidence="2">
    <location>
        <begin position="26"/>
        <end position="146"/>
    </location>
</feature>
<keyword evidence="1" id="KW-0812">Transmembrane</keyword>
<comment type="caution">
    <text evidence="4">The sequence shown here is derived from an EMBL/GenBank/DDBJ whole genome shotgun (WGS) entry which is preliminary data.</text>
</comment>
<keyword evidence="1" id="KW-1133">Transmembrane helix</keyword>
<name>A0A815NTP3_ADIRI</name>
<dbReference type="Proteomes" id="UP000663828">
    <property type="component" value="Unassembled WGS sequence"/>
</dbReference>
<dbReference type="EMBL" id="CAJNOJ010000412">
    <property type="protein sequence ID" value="CAF1439024.1"/>
    <property type="molecule type" value="Genomic_DNA"/>
</dbReference>
<keyword evidence="5" id="KW-1185">Reference proteome</keyword>
<dbReference type="EMBL" id="CAJNOR010002332">
    <property type="protein sequence ID" value="CAF1279381.1"/>
    <property type="molecule type" value="Genomic_DNA"/>
</dbReference>
<sequence length="146" mass="15797">MRSFASFAAFFIFTILICAPSDISADCPSCCHDNTGCSTAYNGRPGRCCGSGILRFCCPTSTSCGSYPYCIQDRYWGHFTLGELIGLIAGIVFVIVLLLSICSALCRRYQKRSATASARVITLPPSPANNYGTCPPPPPYNENTRK</sequence>
<organism evidence="4 6">
    <name type="scientific">Adineta ricciae</name>
    <name type="common">Rotifer</name>
    <dbReference type="NCBI Taxonomy" id="249248"/>
    <lineage>
        <taxon>Eukaryota</taxon>
        <taxon>Metazoa</taxon>
        <taxon>Spiralia</taxon>
        <taxon>Gnathifera</taxon>
        <taxon>Rotifera</taxon>
        <taxon>Eurotatoria</taxon>
        <taxon>Bdelloidea</taxon>
        <taxon>Adinetida</taxon>
        <taxon>Adinetidae</taxon>
        <taxon>Adineta</taxon>
    </lineage>
</organism>